<name>A0ABP8FXG2_9BACT</name>
<dbReference type="Proteomes" id="UP001501207">
    <property type="component" value="Unassembled WGS sequence"/>
</dbReference>
<dbReference type="InterPro" id="IPR031345">
    <property type="entry name" value="T9SS_Plug_N"/>
</dbReference>
<reference evidence="3" key="1">
    <citation type="journal article" date="2019" name="Int. J. Syst. Evol. Microbiol.">
        <title>The Global Catalogue of Microorganisms (GCM) 10K type strain sequencing project: providing services to taxonomists for standard genome sequencing and annotation.</title>
        <authorList>
            <consortium name="The Broad Institute Genomics Platform"/>
            <consortium name="The Broad Institute Genome Sequencing Center for Infectious Disease"/>
            <person name="Wu L."/>
            <person name="Ma J."/>
        </authorList>
    </citation>
    <scope>NUCLEOTIDE SEQUENCE [LARGE SCALE GENOMIC DNA]</scope>
    <source>
        <strain evidence="3">JCM 17664</strain>
    </source>
</reference>
<protein>
    <submittedName>
        <fullName evidence="2">DUF5103 domain-containing protein</fullName>
    </submittedName>
</protein>
<keyword evidence="3" id="KW-1185">Reference proteome</keyword>
<evidence type="ECO:0000313" key="3">
    <source>
        <dbReference type="Proteomes" id="UP001501207"/>
    </source>
</evidence>
<evidence type="ECO:0000259" key="1">
    <source>
        <dbReference type="Pfam" id="PF17116"/>
    </source>
</evidence>
<accession>A0ABP8FXG2</accession>
<feature type="domain" description="Type 9 secretion system plug protein N-terminal" evidence="1">
    <location>
        <begin position="19"/>
        <end position="143"/>
    </location>
</feature>
<comment type="caution">
    <text evidence="2">The sequence shown here is derived from an EMBL/GenBank/DDBJ whole genome shotgun (WGS) entry which is preliminary data.</text>
</comment>
<organism evidence="2 3">
    <name type="scientific">Compostibacter hankyongensis</name>
    <dbReference type="NCBI Taxonomy" id="1007089"/>
    <lineage>
        <taxon>Bacteria</taxon>
        <taxon>Pseudomonadati</taxon>
        <taxon>Bacteroidota</taxon>
        <taxon>Chitinophagia</taxon>
        <taxon>Chitinophagales</taxon>
        <taxon>Chitinophagaceae</taxon>
        <taxon>Compostibacter</taxon>
    </lineage>
</organism>
<proteinExistence type="predicted"/>
<sequence length="409" mass="47099">MLCAQVTAITPDHVYRENIRTVKLTPQGTPLAYPLIALDQGSKVELSFDDLDADVKNYYYTLVLCNADWTPANLTPFDYLRGFTENRIVDYHYSSVALQRYTHYRAELPNGDFTITRPGNYLLKVYLDNDTSQLAFTRRLLVVNNKAVIQGRIEQPINPKLFRSHQKVNFSVSLKGVQVSNALSQVKVCILQNYRWDNAITGIRPTFLKGDVLEYNAENDCVFPGTKEWRWIDLQSFRLQTERVDHIDYGKRSTDVYALPDPQRVTIRYLYLKDINGHYYPSMLETGYNPDYEGDYATVHFTFPAETPYAGSDLYIFGELTNYECNESNKLTYNAARHAYEGTLLLKQGYYNYVYGTVDQASGKLNTTNTEGNWWETENDYTILVYFRPLGGRADELIGAQTLNSLQNR</sequence>
<evidence type="ECO:0000313" key="2">
    <source>
        <dbReference type="EMBL" id="GAA4312983.1"/>
    </source>
</evidence>
<gene>
    <name evidence="2" type="ORF">GCM10023143_22970</name>
</gene>
<dbReference type="EMBL" id="BAABFN010000005">
    <property type="protein sequence ID" value="GAA4312983.1"/>
    <property type="molecule type" value="Genomic_DNA"/>
</dbReference>
<dbReference type="Pfam" id="PF17116">
    <property type="entry name" value="T9SS_plug_1st"/>
    <property type="match status" value="1"/>
</dbReference>